<dbReference type="InterPro" id="IPR029063">
    <property type="entry name" value="SAM-dependent_MTases_sf"/>
</dbReference>
<dbReference type="Gene3D" id="3.40.50.150">
    <property type="entry name" value="Vaccinia Virus protein VP39"/>
    <property type="match status" value="1"/>
</dbReference>
<keyword evidence="1 5" id="KW-0489">Methyltransferase</keyword>
<dbReference type="NCBIfam" id="TIGR00675">
    <property type="entry name" value="dcm"/>
    <property type="match status" value="1"/>
</dbReference>
<proteinExistence type="inferred from homology"/>
<keyword evidence="9" id="KW-1185">Reference proteome</keyword>
<reference evidence="8 9" key="1">
    <citation type="submission" date="2021-01" db="EMBL/GenBank/DDBJ databases">
        <title>Genomic Encyclopedia of Type Strains, Phase IV (KMG-IV): sequencing the most valuable type-strain genomes for metagenomic binning, comparative biology and taxonomic classification.</title>
        <authorList>
            <person name="Goeker M."/>
        </authorList>
    </citation>
    <scope>NUCLEOTIDE SEQUENCE [LARGE SCALE GENOMIC DNA]</scope>
    <source>
        <strain evidence="8 9">DSM 21461</strain>
    </source>
</reference>
<evidence type="ECO:0000313" key="9">
    <source>
        <dbReference type="Proteomes" id="UP000720595"/>
    </source>
</evidence>
<dbReference type="GO" id="GO:0003886">
    <property type="term" value="F:DNA (cytosine-5-)-methyltransferase activity"/>
    <property type="evidence" value="ECO:0007669"/>
    <property type="project" value="UniProtKB-EC"/>
</dbReference>
<accession>A0ABS2MLN3</accession>
<dbReference type="PRINTS" id="PR00105">
    <property type="entry name" value="C5METTRFRASE"/>
</dbReference>
<evidence type="ECO:0000256" key="1">
    <source>
        <dbReference type="ARBA" id="ARBA00022603"/>
    </source>
</evidence>
<dbReference type="GO" id="GO:0032259">
    <property type="term" value="P:methylation"/>
    <property type="evidence" value="ECO:0007669"/>
    <property type="project" value="UniProtKB-KW"/>
</dbReference>
<evidence type="ECO:0000256" key="4">
    <source>
        <dbReference type="ARBA" id="ARBA00022747"/>
    </source>
</evidence>
<gene>
    <name evidence="8" type="ORF">JOD41_001682</name>
</gene>
<organism evidence="8 9">
    <name type="scientific">Peptoniphilus gorbachii</name>
    <dbReference type="NCBI Taxonomy" id="411567"/>
    <lineage>
        <taxon>Bacteria</taxon>
        <taxon>Bacillati</taxon>
        <taxon>Bacillota</taxon>
        <taxon>Tissierellia</taxon>
        <taxon>Tissierellales</taxon>
        <taxon>Peptoniphilaceae</taxon>
        <taxon>Peptoniphilus</taxon>
    </lineage>
</organism>
<dbReference type="EMBL" id="JAFBDH010000011">
    <property type="protein sequence ID" value="MBM7550936.1"/>
    <property type="molecule type" value="Genomic_DNA"/>
</dbReference>
<dbReference type="InterPro" id="IPR018117">
    <property type="entry name" value="C5_DNA_meth_AS"/>
</dbReference>
<dbReference type="PROSITE" id="PS00095">
    <property type="entry name" value="C5_MTASE_2"/>
    <property type="match status" value="1"/>
</dbReference>
<evidence type="ECO:0000313" key="8">
    <source>
        <dbReference type="EMBL" id="MBM7550936.1"/>
    </source>
</evidence>
<evidence type="ECO:0000256" key="3">
    <source>
        <dbReference type="ARBA" id="ARBA00022691"/>
    </source>
</evidence>
<dbReference type="PANTHER" id="PTHR46098">
    <property type="entry name" value="TRNA (CYTOSINE(38)-C(5))-METHYLTRANSFERASE"/>
    <property type="match status" value="1"/>
</dbReference>
<keyword evidence="4" id="KW-0680">Restriction system</keyword>
<protein>
    <recommendedName>
        <fullName evidence="7">Cytosine-specific methyltransferase</fullName>
        <ecNumber evidence="7">2.1.1.37</ecNumber>
    </recommendedName>
</protein>
<evidence type="ECO:0000256" key="5">
    <source>
        <dbReference type="PROSITE-ProRule" id="PRU01016"/>
    </source>
</evidence>
<comment type="caution">
    <text evidence="8">The sequence shown here is derived from an EMBL/GenBank/DDBJ whole genome shotgun (WGS) entry which is preliminary data.</text>
</comment>
<dbReference type="EC" id="2.1.1.37" evidence="7"/>
<comment type="similarity">
    <text evidence="5 6">Belongs to the class I-like SAM-binding methyltransferase superfamily. C5-methyltransferase family.</text>
</comment>
<dbReference type="InterPro" id="IPR050750">
    <property type="entry name" value="C5-MTase"/>
</dbReference>
<dbReference type="SUPFAM" id="SSF53335">
    <property type="entry name" value="S-adenosyl-L-methionine-dependent methyltransferases"/>
    <property type="match status" value="1"/>
</dbReference>
<dbReference type="PROSITE" id="PS00094">
    <property type="entry name" value="C5_MTASE_1"/>
    <property type="match status" value="1"/>
</dbReference>
<dbReference type="RefSeq" id="WP_205052414.1">
    <property type="nucleotide sequence ID" value="NZ_JAFBDH010000011.1"/>
</dbReference>
<evidence type="ECO:0000256" key="2">
    <source>
        <dbReference type="ARBA" id="ARBA00022679"/>
    </source>
</evidence>
<name>A0ABS2MLN3_9FIRM</name>
<dbReference type="Pfam" id="PF00145">
    <property type="entry name" value="DNA_methylase"/>
    <property type="match status" value="1"/>
</dbReference>
<evidence type="ECO:0000256" key="6">
    <source>
        <dbReference type="RuleBase" id="RU000416"/>
    </source>
</evidence>
<keyword evidence="2 5" id="KW-0808">Transferase</keyword>
<sequence>MSKSKIKVVDLFAGVGGFHLGLSRASDQYEVVWANQYEPSRRNQFAYKIYKKNFPQTPISNEDITKVNKEQIPYMDFLVAGFPCQDYSVATSGAKGIEGKKGVLWWEIHKVLSIKKPDYILLENVDRLLTSPGVNKQPGRDFGIILKTLYELGYGVSWKMINAADYGYPQRRRRTFIFAFKKGTEFFNHVFNISREDANEIKEFIKTMAPFSITMSNELVDSIENVDLNSIESLEEFSKKFSFKKGFRKTGIMVNGKVFMADYTPKFRKETTIGDLLISNNNDKGLYLSSDKIEKFKEQKKGFRTIKTSRTGHEYKYGMGSMQFPDSLDKPARTIVTSESTVSRMTHVVKDPGNNRLRVLSPVETERINTFPDDWTKLEDVSNSNRYFTMGNALVVDLVKEIGNEILKIINKDCS</sequence>
<dbReference type="PROSITE" id="PS51679">
    <property type="entry name" value="SAM_MT_C5"/>
    <property type="match status" value="1"/>
</dbReference>
<dbReference type="PANTHER" id="PTHR46098:SF1">
    <property type="entry name" value="TRNA (CYTOSINE(38)-C(5))-METHYLTRANSFERASE"/>
    <property type="match status" value="1"/>
</dbReference>
<evidence type="ECO:0000256" key="7">
    <source>
        <dbReference type="RuleBase" id="RU000417"/>
    </source>
</evidence>
<feature type="active site" evidence="5">
    <location>
        <position position="84"/>
    </location>
</feature>
<dbReference type="Proteomes" id="UP000720595">
    <property type="component" value="Unassembled WGS sequence"/>
</dbReference>
<comment type="catalytic activity">
    <reaction evidence="7">
        <text>a 2'-deoxycytidine in DNA + S-adenosyl-L-methionine = a 5-methyl-2'-deoxycytidine in DNA + S-adenosyl-L-homocysteine + H(+)</text>
        <dbReference type="Rhea" id="RHEA:13681"/>
        <dbReference type="Rhea" id="RHEA-COMP:11369"/>
        <dbReference type="Rhea" id="RHEA-COMP:11370"/>
        <dbReference type="ChEBI" id="CHEBI:15378"/>
        <dbReference type="ChEBI" id="CHEBI:57856"/>
        <dbReference type="ChEBI" id="CHEBI:59789"/>
        <dbReference type="ChEBI" id="CHEBI:85452"/>
        <dbReference type="ChEBI" id="CHEBI:85454"/>
        <dbReference type="EC" id="2.1.1.37"/>
    </reaction>
</comment>
<dbReference type="InterPro" id="IPR031303">
    <property type="entry name" value="C5_meth_CS"/>
</dbReference>
<dbReference type="Gene3D" id="3.90.120.10">
    <property type="entry name" value="DNA Methylase, subunit A, domain 2"/>
    <property type="match status" value="1"/>
</dbReference>
<keyword evidence="3 5" id="KW-0949">S-adenosyl-L-methionine</keyword>
<dbReference type="InterPro" id="IPR001525">
    <property type="entry name" value="C5_MeTfrase"/>
</dbReference>